<keyword evidence="9" id="KW-1185">Reference proteome</keyword>
<evidence type="ECO:0000313" key="8">
    <source>
        <dbReference type="EMBL" id="GHB99239.1"/>
    </source>
</evidence>
<dbReference type="GO" id="GO:0015031">
    <property type="term" value="P:protein transport"/>
    <property type="evidence" value="ECO:0007669"/>
    <property type="project" value="UniProtKB-KW"/>
</dbReference>
<keyword evidence="7" id="KW-0653">Protein transport</keyword>
<keyword evidence="4 7" id="KW-0812">Transmembrane</keyword>
<sequence length="143" mass="15313">MAKTISFLETKDSVDLTPMIDVVFLLLAFFMVTTDLTQESDLGITLPAMTPPDPDASPPDENTVDILPSGEVRLNGLTMDNQVSIDMPQLVSTLSKLKGAADRGGQRTAVTIVADPDSLHERSIAVLNACAAAKIKYVMFSSD</sequence>
<accession>A0A8J3DHE2</accession>
<dbReference type="GO" id="GO:0022857">
    <property type="term" value="F:transmembrane transporter activity"/>
    <property type="evidence" value="ECO:0007669"/>
    <property type="project" value="InterPro"/>
</dbReference>
<evidence type="ECO:0000256" key="7">
    <source>
        <dbReference type="RuleBase" id="RU003879"/>
    </source>
</evidence>
<evidence type="ECO:0000256" key="1">
    <source>
        <dbReference type="ARBA" id="ARBA00004162"/>
    </source>
</evidence>
<keyword evidence="7" id="KW-0813">Transport</keyword>
<evidence type="ECO:0000256" key="6">
    <source>
        <dbReference type="ARBA" id="ARBA00023136"/>
    </source>
</evidence>
<keyword evidence="5" id="KW-1133">Transmembrane helix</keyword>
<comment type="caution">
    <text evidence="8">The sequence shown here is derived from an EMBL/GenBank/DDBJ whole genome shotgun (WGS) entry which is preliminary data.</text>
</comment>
<protein>
    <submittedName>
        <fullName evidence="8">Biopolymer transporter ExbD</fullName>
    </submittedName>
</protein>
<comment type="subcellular location">
    <subcellularLocation>
        <location evidence="1">Cell membrane</location>
        <topology evidence="1">Single-pass membrane protein</topology>
    </subcellularLocation>
    <subcellularLocation>
        <location evidence="7">Cell membrane</location>
        <topology evidence="7">Single-pass type II membrane protein</topology>
    </subcellularLocation>
</comment>
<keyword evidence="3" id="KW-1003">Cell membrane</keyword>
<reference evidence="8" key="2">
    <citation type="submission" date="2020-09" db="EMBL/GenBank/DDBJ databases">
        <authorList>
            <person name="Sun Q."/>
            <person name="Kim S."/>
        </authorList>
    </citation>
    <scope>NUCLEOTIDE SEQUENCE</scope>
    <source>
        <strain evidence="8">KCTC 12870</strain>
    </source>
</reference>
<dbReference type="RefSeq" id="WP_189513416.1">
    <property type="nucleotide sequence ID" value="NZ_BMXG01000007.1"/>
</dbReference>
<evidence type="ECO:0000256" key="4">
    <source>
        <dbReference type="ARBA" id="ARBA00022692"/>
    </source>
</evidence>
<name>A0A8J3DHE2_9BACT</name>
<dbReference type="EMBL" id="BMXG01000007">
    <property type="protein sequence ID" value="GHB99239.1"/>
    <property type="molecule type" value="Genomic_DNA"/>
</dbReference>
<proteinExistence type="inferred from homology"/>
<dbReference type="InterPro" id="IPR003400">
    <property type="entry name" value="ExbD"/>
</dbReference>
<dbReference type="AlphaFoldDB" id="A0A8J3DHE2"/>
<dbReference type="Proteomes" id="UP000642829">
    <property type="component" value="Unassembled WGS sequence"/>
</dbReference>
<gene>
    <name evidence="8" type="primary">exbD</name>
    <name evidence="8" type="ORF">GCM10007047_14280</name>
</gene>
<dbReference type="Pfam" id="PF02472">
    <property type="entry name" value="ExbD"/>
    <property type="match status" value="1"/>
</dbReference>
<evidence type="ECO:0000256" key="5">
    <source>
        <dbReference type="ARBA" id="ARBA00022989"/>
    </source>
</evidence>
<evidence type="ECO:0000256" key="3">
    <source>
        <dbReference type="ARBA" id="ARBA00022475"/>
    </source>
</evidence>
<evidence type="ECO:0000313" key="9">
    <source>
        <dbReference type="Proteomes" id="UP000642829"/>
    </source>
</evidence>
<reference evidence="8" key="1">
    <citation type="journal article" date="2014" name="Int. J. Syst. Evol. Microbiol.">
        <title>Complete genome sequence of Corynebacterium casei LMG S-19264T (=DSM 44701T), isolated from a smear-ripened cheese.</title>
        <authorList>
            <consortium name="US DOE Joint Genome Institute (JGI-PGF)"/>
            <person name="Walter F."/>
            <person name="Albersmeier A."/>
            <person name="Kalinowski J."/>
            <person name="Ruckert C."/>
        </authorList>
    </citation>
    <scope>NUCLEOTIDE SEQUENCE</scope>
    <source>
        <strain evidence="8">KCTC 12870</strain>
    </source>
</reference>
<comment type="similarity">
    <text evidence="2 7">Belongs to the ExbD/TolR family.</text>
</comment>
<keyword evidence="6" id="KW-0472">Membrane</keyword>
<dbReference type="GO" id="GO:0005886">
    <property type="term" value="C:plasma membrane"/>
    <property type="evidence" value="ECO:0007669"/>
    <property type="project" value="UniProtKB-SubCell"/>
</dbReference>
<organism evidence="8 9">
    <name type="scientific">Cerasicoccus arenae</name>
    <dbReference type="NCBI Taxonomy" id="424488"/>
    <lineage>
        <taxon>Bacteria</taxon>
        <taxon>Pseudomonadati</taxon>
        <taxon>Verrucomicrobiota</taxon>
        <taxon>Opitutia</taxon>
        <taxon>Puniceicoccales</taxon>
        <taxon>Cerasicoccaceae</taxon>
        <taxon>Cerasicoccus</taxon>
    </lineage>
</organism>
<dbReference type="PANTHER" id="PTHR30558">
    <property type="entry name" value="EXBD MEMBRANE COMPONENT OF PMF-DRIVEN MACROMOLECULE IMPORT SYSTEM"/>
    <property type="match status" value="1"/>
</dbReference>
<dbReference type="PANTHER" id="PTHR30558:SF3">
    <property type="entry name" value="BIOPOLYMER TRANSPORT PROTEIN EXBD-RELATED"/>
    <property type="match status" value="1"/>
</dbReference>
<evidence type="ECO:0000256" key="2">
    <source>
        <dbReference type="ARBA" id="ARBA00005811"/>
    </source>
</evidence>